<dbReference type="AlphaFoldDB" id="A0A642B2K6"/>
<comment type="caution">
    <text evidence="2">The sequence shown here is derived from an EMBL/GenBank/DDBJ whole genome shotgun (WGS) entry which is preliminary data.</text>
</comment>
<feature type="non-terminal residue" evidence="2">
    <location>
        <position position="110"/>
    </location>
</feature>
<dbReference type="Gene3D" id="3.60.40.10">
    <property type="entry name" value="PPM-type phosphatase domain"/>
    <property type="match status" value="1"/>
</dbReference>
<protein>
    <submittedName>
        <fullName evidence="2">Serine/threonine-protein phosphatase</fullName>
    </submittedName>
</protein>
<name>A0A642B2K6_BACOV</name>
<evidence type="ECO:0000259" key="1">
    <source>
        <dbReference type="Pfam" id="PF13672"/>
    </source>
</evidence>
<feature type="domain" description="PPM-type phosphatase" evidence="1">
    <location>
        <begin position="23"/>
        <end position="108"/>
    </location>
</feature>
<sequence length="110" mass="11729">MKEENIYNYCHIAGRTDIGCKRQANEDSMGNFETINGLAAVVCDGMGGHVGGATASRLAVEAIHGFLDGQYYEDPREAIGEAIDAANKAILHQAMIQPELQGMGSTCVLL</sequence>
<dbReference type="SUPFAM" id="SSF81606">
    <property type="entry name" value="PP2C-like"/>
    <property type="match status" value="1"/>
</dbReference>
<dbReference type="EMBL" id="VWFV01000203">
    <property type="protein sequence ID" value="KAA4604212.1"/>
    <property type="molecule type" value="Genomic_DNA"/>
</dbReference>
<proteinExistence type="predicted"/>
<dbReference type="Pfam" id="PF13672">
    <property type="entry name" value="PP2C_2"/>
    <property type="match status" value="1"/>
</dbReference>
<accession>A0A642B2K6</accession>
<dbReference type="InterPro" id="IPR001932">
    <property type="entry name" value="PPM-type_phosphatase-like_dom"/>
</dbReference>
<evidence type="ECO:0000313" key="2">
    <source>
        <dbReference type="EMBL" id="KAA4604212.1"/>
    </source>
</evidence>
<gene>
    <name evidence="2" type="ORF">F3C24_27835</name>
</gene>
<organism evidence="2">
    <name type="scientific">Bacteroides ovatus</name>
    <dbReference type="NCBI Taxonomy" id="28116"/>
    <lineage>
        <taxon>Bacteria</taxon>
        <taxon>Pseudomonadati</taxon>
        <taxon>Bacteroidota</taxon>
        <taxon>Bacteroidia</taxon>
        <taxon>Bacteroidales</taxon>
        <taxon>Bacteroidaceae</taxon>
        <taxon>Bacteroides</taxon>
    </lineage>
</organism>
<dbReference type="InterPro" id="IPR036457">
    <property type="entry name" value="PPM-type-like_dom_sf"/>
</dbReference>
<reference evidence="2" key="1">
    <citation type="journal article" date="2019" name="Nat. Med.">
        <title>A library of human gut bacterial isolates paired with longitudinal multiomics data enables mechanistic microbiome research.</title>
        <authorList>
            <person name="Poyet M."/>
            <person name="Groussin M."/>
            <person name="Gibbons S.M."/>
            <person name="Avila-Pacheco J."/>
            <person name="Jiang X."/>
            <person name="Kearney S.M."/>
            <person name="Perrotta A.R."/>
            <person name="Berdy B."/>
            <person name="Zhao S."/>
            <person name="Lieberman T.D."/>
            <person name="Swanson P.K."/>
            <person name="Smith M."/>
            <person name="Roesemann S."/>
            <person name="Alexander J.E."/>
            <person name="Rich S.A."/>
            <person name="Livny J."/>
            <person name="Vlamakis H."/>
            <person name="Clish C."/>
            <person name="Bullock K."/>
            <person name="Deik A."/>
            <person name="Scott J."/>
            <person name="Pierce K.A."/>
            <person name="Xavier R.J."/>
            <person name="Alm E.J."/>
        </authorList>
    </citation>
    <scope>NUCLEOTIDE SEQUENCE</scope>
    <source>
        <strain evidence="2">BIOML-A21</strain>
    </source>
</reference>